<evidence type="ECO:0000313" key="3">
    <source>
        <dbReference type="Proteomes" id="UP001139089"/>
    </source>
</evidence>
<sequence length="146" mass="15974">MKRTIPLRARFASLLLLSGLPVYSAQAQPVTEPAPAARADVQPATPAPYDARLLRMAEIVGSVTYLRTLCADPKAREWRSDMQALIDREAGAEPDRKARLTAAFNRGYRSFASVYTSCTPSAVLADQRYRDEGATLAAEIVSRFGN</sequence>
<evidence type="ECO:0000313" key="2">
    <source>
        <dbReference type="EMBL" id="MCD7109006.1"/>
    </source>
</evidence>
<dbReference type="AlphaFoldDB" id="A0A9X1NS29"/>
<gene>
    <name evidence="2" type="ORF">LRX75_08115</name>
</gene>
<organism evidence="2 3">
    <name type="scientific">Rhizobium quercicola</name>
    <dbReference type="NCBI Taxonomy" id="2901226"/>
    <lineage>
        <taxon>Bacteria</taxon>
        <taxon>Pseudomonadati</taxon>
        <taxon>Pseudomonadota</taxon>
        <taxon>Alphaproteobacteria</taxon>
        <taxon>Hyphomicrobiales</taxon>
        <taxon>Rhizobiaceae</taxon>
        <taxon>Rhizobium/Agrobacterium group</taxon>
        <taxon>Rhizobium</taxon>
    </lineage>
</organism>
<dbReference type="EMBL" id="JAJOZR010000004">
    <property type="protein sequence ID" value="MCD7109006.1"/>
    <property type="molecule type" value="Genomic_DNA"/>
</dbReference>
<dbReference type="RefSeq" id="WP_231813357.1">
    <property type="nucleotide sequence ID" value="NZ_JAJOZR010000004.1"/>
</dbReference>
<comment type="caution">
    <text evidence="2">The sequence shown here is derived from an EMBL/GenBank/DDBJ whole genome shotgun (WGS) entry which is preliminary data.</text>
</comment>
<feature type="chain" id="PRO_5040777606" evidence="1">
    <location>
        <begin position="28"/>
        <end position="146"/>
    </location>
</feature>
<dbReference type="NCBIfam" id="TIGR02301">
    <property type="entry name" value="TIGR02301 family protein"/>
    <property type="match status" value="1"/>
</dbReference>
<dbReference type="Proteomes" id="UP001139089">
    <property type="component" value="Unassembled WGS sequence"/>
</dbReference>
<keyword evidence="1" id="KW-0732">Signal</keyword>
<proteinExistence type="predicted"/>
<reference evidence="2" key="1">
    <citation type="submission" date="2021-12" db="EMBL/GenBank/DDBJ databases">
        <authorList>
            <person name="Li Y."/>
        </authorList>
    </citation>
    <scope>NUCLEOTIDE SEQUENCE</scope>
    <source>
        <strain evidence="2">DKSPLA3</strain>
    </source>
</reference>
<accession>A0A9X1NS29</accession>
<dbReference type="Pfam" id="PF09539">
    <property type="entry name" value="DUF2385"/>
    <property type="match status" value="1"/>
</dbReference>
<evidence type="ECO:0000256" key="1">
    <source>
        <dbReference type="SAM" id="SignalP"/>
    </source>
</evidence>
<protein>
    <submittedName>
        <fullName evidence="2">TIGR02301 family protein</fullName>
    </submittedName>
</protein>
<keyword evidence="3" id="KW-1185">Reference proteome</keyword>
<dbReference type="InterPro" id="IPR012645">
    <property type="entry name" value="CHP02301"/>
</dbReference>
<feature type="signal peptide" evidence="1">
    <location>
        <begin position="1"/>
        <end position="27"/>
    </location>
</feature>
<name>A0A9X1NS29_9HYPH</name>